<dbReference type="SMART" id="SM00635">
    <property type="entry name" value="BID_2"/>
    <property type="match status" value="5"/>
</dbReference>
<reference evidence="7" key="1">
    <citation type="journal article" date="2021" name="PeerJ">
        <title>Extensive microbial diversity within the chicken gut microbiome revealed by metagenomics and culture.</title>
        <authorList>
            <person name="Gilroy R."/>
            <person name="Ravi A."/>
            <person name="Getino M."/>
            <person name="Pursley I."/>
            <person name="Horton D.L."/>
            <person name="Alikhan N.F."/>
            <person name="Baker D."/>
            <person name="Gharbi K."/>
            <person name="Hall N."/>
            <person name="Watson M."/>
            <person name="Adriaenssens E.M."/>
            <person name="Foster-Nyarko E."/>
            <person name="Jarju S."/>
            <person name="Secka A."/>
            <person name="Antonio M."/>
            <person name="Oren A."/>
            <person name="Chaudhuri R.R."/>
            <person name="La Ragione R."/>
            <person name="Hildebrand F."/>
            <person name="Pallen M.J."/>
        </authorList>
    </citation>
    <scope>NUCLEOTIDE SEQUENCE</scope>
    <source>
        <strain evidence="7">ChiBcec1-1630</strain>
    </source>
</reference>
<keyword evidence="5" id="KW-0472">Membrane</keyword>
<feature type="domain" description="BIG2" evidence="6">
    <location>
        <begin position="829"/>
        <end position="907"/>
    </location>
</feature>
<accession>A0A9D2QMR1</accession>
<dbReference type="InterPro" id="IPR002053">
    <property type="entry name" value="Glyco_hydro_25"/>
</dbReference>
<dbReference type="Gene3D" id="2.10.270.10">
    <property type="entry name" value="Cholin Binding"/>
    <property type="match status" value="1"/>
</dbReference>
<reference evidence="7" key="2">
    <citation type="submission" date="2021-04" db="EMBL/GenBank/DDBJ databases">
        <authorList>
            <person name="Gilroy R."/>
        </authorList>
    </citation>
    <scope>NUCLEOTIDE SEQUENCE</scope>
    <source>
        <strain evidence="7">ChiBcec1-1630</strain>
    </source>
</reference>
<feature type="domain" description="BIG2" evidence="6">
    <location>
        <begin position="496"/>
        <end position="573"/>
    </location>
</feature>
<dbReference type="SUPFAM" id="SSF69360">
    <property type="entry name" value="Cell wall binding repeat"/>
    <property type="match status" value="1"/>
</dbReference>
<feature type="region of interest" description="Disordered" evidence="4">
    <location>
        <begin position="459"/>
        <end position="532"/>
    </location>
</feature>
<dbReference type="InterPro" id="IPR003343">
    <property type="entry name" value="Big_2"/>
</dbReference>
<feature type="domain" description="BIG2" evidence="6">
    <location>
        <begin position="582"/>
        <end position="657"/>
    </location>
</feature>
<dbReference type="Gene3D" id="3.20.20.80">
    <property type="entry name" value="Glycosidases"/>
    <property type="match status" value="1"/>
</dbReference>
<dbReference type="Gene3D" id="2.60.40.1080">
    <property type="match status" value="5"/>
</dbReference>
<dbReference type="GO" id="GO:0016998">
    <property type="term" value="P:cell wall macromolecule catabolic process"/>
    <property type="evidence" value="ECO:0007669"/>
    <property type="project" value="InterPro"/>
</dbReference>
<evidence type="ECO:0000313" key="7">
    <source>
        <dbReference type="EMBL" id="HJC88912.1"/>
    </source>
</evidence>
<dbReference type="GO" id="GO:0003796">
    <property type="term" value="F:lysozyme activity"/>
    <property type="evidence" value="ECO:0007669"/>
    <property type="project" value="InterPro"/>
</dbReference>
<feature type="compositionally biased region" description="Basic residues" evidence="4">
    <location>
        <begin position="165"/>
        <end position="177"/>
    </location>
</feature>
<feature type="domain" description="BIG2" evidence="6">
    <location>
        <begin position="747"/>
        <end position="821"/>
    </location>
</feature>
<keyword evidence="5" id="KW-0812">Transmembrane</keyword>
<dbReference type="PROSITE" id="PS51170">
    <property type="entry name" value="CW"/>
    <property type="match status" value="1"/>
</dbReference>
<dbReference type="SUPFAM" id="SSF51445">
    <property type="entry name" value="(Trans)glycosidases"/>
    <property type="match status" value="1"/>
</dbReference>
<evidence type="ECO:0000256" key="4">
    <source>
        <dbReference type="SAM" id="MobiDB-lite"/>
    </source>
</evidence>
<feature type="compositionally biased region" description="Polar residues" evidence="4">
    <location>
        <begin position="459"/>
        <end position="474"/>
    </location>
</feature>
<proteinExistence type="inferred from homology"/>
<dbReference type="InterPro" id="IPR018337">
    <property type="entry name" value="Cell_wall/Cho-bd_repeat"/>
</dbReference>
<evidence type="ECO:0000313" key="8">
    <source>
        <dbReference type="Proteomes" id="UP000823922"/>
    </source>
</evidence>
<gene>
    <name evidence="7" type="ORF">H9926_12955</name>
</gene>
<feature type="region of interest" description="Disordered" evidence="4">
    <location>
        <begin position="1"/>
        <end position="177"/>
    </location>
</feature>
<comment type="similarity">
    <text evidence="1">Belongs to the glycosyl hydrolase 25 family.</text>
</comment>
<feature type="transmembrane region" description="Helical" evidence="5">
    <location>
        <begin position="196"/>
        <end position="218"/>
    </location>
</feature>
<dbReference type="PANTHER" id="PTHR34135">
    <property type="entry name" value="LYSOZYME"/>
    <property type="match status" value="1"/>
</dbReference>
<dbReference type="Pfam" id="PF02368">
    <property type="entry name" value="Big_2"/>
    <property type="match status" value="4"/>
</dbReference>
<dbReference type="PROSITE" id="PS51904">
    <property type="entry name" value="GLYCOSYL_HYDROL_F25_2"/>
    <property type="match status" value="1"/>
</dbReference>
<keyword evidence="2" id="KW-0677">Repeat</keyword>
<dbReference type="Proteomes" id="UP000823922">
    <property type="component" value="Unassembled WGS sequence"/>
</dbReference>
<feature type="compositionally biased region" description="Basic and acidic residues" evidence="4">
    <location>
        <begin position="1"/>
        <end position="23"/>
    </location>
</feature>
<feature type="compositionally biased region" description="Acidic residues" evidence="4">
    <location>
        <begin position="24"/>
        <end position="38"/>
    </location>
</feature>
<feature type="repeat" description="Cell wall-binding" evidence="3">
    <location>
        <begin position="964"/>
        <end position="983"/>
    </location>
</feature>
<sequence length="1204" mass="128638">MTEKERGQEEMSKKTDDLQRAFEDGWEISEDDFEETQDLAETAAQLSDLKDSFEDDEEPDDYEEEAAEELWEEGTPRKESAVRREKRDSDRRDAGGHDASHQNDVARRNGTVRRDNAARRNDAVRRNDVEHRNRGRETDVHKGRSSGKRQADYGRHVRPDESPRRTRAAGRQGKRNRRQENGFLTFLKGLSAMDRVIGLTGAAVCLFAVFTFSFVLAARAQEKQVASFAAVGEELARISVADESTFLAVADGLLARQQAAENVETEYEETDDVSDIQVGLNMTSVEKDLKIKFVNRKTGKLIPYVAFEAKITGPDQTYQKTDDDEDGIIYLTGITGGSYTVEVTGPEDLEGYVLPDGAQSVTVKNQIDYEKIDVSDEIKSESEVNAAAEDTEIKTEVESVLQDTVEWVESTRTPIGDEGSLYIEVKKADIPDPSQSANLEFALFAGVRKDGSLLKTAARTSSEIQTLTEPQTTEPADPPAETDTQPPEETPPQTVAVTGVSASPSSLSGKVGESGDISVTVSPDNASNKSVSFSSDNGGVAEVDGNGHVSFKGAGNATITVKTSDGGYTASVSVSVSEAEKKVESVSISGDSTVTVGSSISLSASVSPSDVAYNGISWSSSDTGIATVDNGKVTGVAAGRATITAEAGGVKATKEIEVKAAEVTLTGIQITGSTSAKKGETVQLSITAEPSGADASVTWSSSNANIASVDGNGKVTCSAVGSTTITAVSQKNSNIKSSITFTVTSNESNSVTLSEMKITAGQTKAADVKTTGSVSSRSFSIANTKYATVDGNGNIKAIRAGSTELTVKVTFSDGSTQTKTAKLTVEAAEVKGITLDKTKVTLKVGESLKLNPTIDTTGYTGCLWYTSDSSIVTVTEHGNGTITAVKAGKVTITACSSEDTSKKATCEVTVTGGKAEEDTKTLLKDKDGRQLYIKKDGKYVEAVVADYFKYDVFYRLNDNVEYKYTGWQTIDGKRYYFDKNGNKVTGKQVIQGVQYDFGADGALSSGSGVLGIDVSKHNGSIDWEKVKNSGVSFVIIRCGYRGSATGVMVEDPKFRSNIQGATAAGLKVGVYYFSQAVNQREAVEEASAALELISGYKISYPVFIDVEAAGGRADGISSADRTAVVQAFCNTIRDSGYTAGVYANKNWLGSKMNTGSFGSYNIWLAQYAAAPTYNGRYEMWQYSSTGKIDGISGNVDLNISYLGY</sequence>
<keyword evidence="5" id="KW-1133">Transmembrane helix</keyword>
<dbReference type="GO" id="GO:0016052">
    <property type="term" value="P:carbohydrate catabolic process"/>
    <property type="evidence" value="ECO:0007669"/>
    <property type="project" value="TreeGrafter"/>
</dbReference>
<protein>
    <submittedName>
        <fullName evidence="7">Ig-like domain-containing protein</fullName>
    </submittedName>
</protein>
<name>A0A9D2QMR1_9FIRM</name>
<dbReference type="InterPro" id="IPR008964">
    <property type="entry name" value="Invasin/intimin_cell_adhesion"/>
</dbReference>
<feature type="domain" description="BIG2" evidence="6">
    <location>
        <begin position="664"/>
        <end position="739"/>
    </location>
</feature>
<feature type="compositionally biased region" description="Low complexity" evidence="4">
    <location>
        <begin position="479"/>
        <end position="498"/>
    </location>
</feature>
<dbReference type="CDD" id="cd06414">
    <property type="entry name" value="GH25_LytC-like"/>
    <property type="match status" value="1"/>
</dbReference>
<feature type="compositionally biased region" description="Basic and acidic residues" evidence="4">
    <location>
        <begin position="149"/>
        <end position="164"/>
    </location>
</feature>
<evidence type="ECO:0000259" key="6">
    <source>
        <dbReference type="SMART" id="SM00635"/>
    </source>
</evidence>
<dbReference type="GO" id="GO:0009253">
    <property type="term" value="P:peptidoglycan catabolic process"/>
    <property type="evidence" value="ECO:0007669"/>
    <property type="project" value="InterPro"/>
</dbReference>
<dbReference type="AlphaFoldDB" id="A0A9D2QMR1"/>
<dbReference type="PANTHER" id="PTHR34135:SF2">
    <property type="entry name" value="LYSOZYME"/>
    <property type="match status" value="1"/>
</dbReference>
<evidence type="ECO:0000256" key="5">
    <source>
        <dbReference type="SAM" id="Phobius"/>
    </source>
</evidence>
<organism evidence="7 8">
    <name type="scientific">Candidatus Eisenbergiella intestinigallinarum</name>
    <dbReference type="NCBI Taxonomy" id="2838549"/>
    <lineage>
        <taxon>Bacteria</taxon>
        <taxon>Bacillati</taxon>
        <taxon>Bacillota</taxon>
        <taxon>Clostridia</taxon>
        <taxon>Lachnospirales</taxon>
        <taxon>Lachnospiraceae</taxon>
        <taxon>Eisenbergiella</taxon>
    </lineage>
</organism>
<dbReference type="EMBL" id="DWVS01000333">
    <property type="protein sequence ID" value="HJC88912.1"/>
    <property type="molecule type" value="Genomic_DNA"/>
</dbReference>
<feature type="compositionally biased region" description="Acidic residues" evidence="4">
    <location>
        <begin position="53"/>
        <end position="72"/>
    </location>
</feature>
<feature type="compositionally biased region" description="Polar residues" evidence="4">
    <location>
        <begin position="517"/>
        <end position="532"/>
    </location>
</feature>
<feature type="compositionally biased region" description="Basic and acidic residues" evidence="4">
    <location>
        <begin position="74"/>
        <end position="142"/>
    </location>
</feature>
<dbReference type="Pfam" id="PF01183">
    <property type="entry name" value="Glyco_hydro_25"/>
    <property type="match status" value="1"/>
</dbReference>
<dbReference type="Pfam" id="PF19127">
    <property type="entry name" value="Choline_bind_3"/>
    <property type="match status" value="1"/>
</dbReference>
<dbReference type="SUPFAM" id="SSF49373">
    <property type="entry name" value="Invasin/intimin cell-adhesion fragments"/>
    <property type="match status" value="4"/>
</dbReference>
<evidence type="ECO:0000256" key="2">
    <source>
        <dbReference type="ARBA" id="ARBA00022737"/>
    </source>
</evidence>
<dbReference type="InterPro" id="IPR017853">
    <property type="entry name" value="GH"/>
</dbReference>
<evidence type="ECO:0000256" key="3">
    <source>
        <dbReference type="PROSITE-ProRule" id="PRU00591"/>
    </source>
</evidence>
<comment type="caution">
    <text evidence="7">The sequence shown here is derived from an EMBL/GenBank/DDBJ whole genome shotgun (WGS) entry which is preliminary data.</text>
</comment>
<evidence type="ECO:0000256" key="1">
    <source>
        <dbReference type="ARBA" id="ARBA00010646"/>
    </source>
</evidence>